<dbReference type="PROSITE" id="PS50092">
    <property type="entry name" value="TSP1"/>
    <property type="match status" value="1"/>
</dbReference>
<organism evidence="2 3">
    <name type="scientific">Steinernema glaseri</name>
    <dbReference type="NCBI Taxonomy" id="37863"/>
    <lineage>
        <taxon>Eukaryota</taxon>
        <taxon>Metazoa</taxon>
        <taxon>Ecdysozoa</taxon>
        <taxon>Nematoda</taxon>
        <taxon>Chromadorea</taxon>
        <taxon>Rhabditida</taxon>
        <taxon>Tylenchina</taxon>
        <taxon>Panagrolaimomorpha</taxon>
        <taxon>Strongyloidoidea</taxon>
        <taxon>Steinernematidae</taxon>
        <taxon>Steinernema</taxon>
    </lineage>
</organism>
<dbReference type="Pfam" id="PF00090">
    <property type="entry name" value="TSP_1"/>
    <property type="match status" value="1"/>
</dbReference>
<dbReference type="WBParaSite" id="L893_g18656.t1">
    <property type="protein sequence ID" value="L893_g18656.t1"/>
    <property type="gene ID" value="L893_g18656"/>
</dbReference>
<dbReference type="InterPro" id="IPR000884">
    <property type="entry name" value="TSP1_rpt"/>
</dbReference>
<protein>
    <submittedName>
        <fullName evidence="3">Thrombospondin type 1 domain protein</fullName>
    </submittedName>
</protein>
<feature type="chain" id="PRO_5009312441" evidence="1">
    <location>
        <begin position="17"/>
        <end position="95"/>
    </location>
</feature>
<dbReference type="AlphaFoldDB" id="A0A1I7YQE6"/>
<name>A0A1I7YQE6_9BILA</name>
<evidence type="ECO:0000313" key="2">
    <source>
        <dbReference type="Proteomes" id="UP000095287"/>
    </source>
</evidence>
<sequence length="95" mass="10451">MRLLWWIAALCATALAFKLPYTDEVRLHPLSPAEVDPAQARVKRQAYQVHVAGDVSVTVDKSGQAETGAWGPWTPEQECSRTCGGGVQVEKRQCK</sequence>
<dbReference type="InterPro" id="IPR036383">
    <property type="entry name" value="TSP1_rpt_sf"/>
</dbReference>
<keyword evidence="2" id="KW-1185">Reference proteome</keyword>
<accession>A0A1I7YQE6</accession>
<evidence type="ECO:0000256" key="1">
    <source>
        <dbReference type="SAM" id="SignalP"/>
    </source>
</evidence>
<proteinExistence type="predicted"/>
<dbReference type="SUPFAM" id="SSF82895">
    <property type="entry name" value="TSP-1 type 1 repeat"/>
    <property type="match status" value="1"/>
</dbReference>
<dbReference type="Gene3D" id="2.20.100.10">
    <property type="entry name" value="Thrombospondin type-1 (TSP1) repeat"/>
    <property type="match status" value="1"/>
</dbReference>
<keyword evidence="1" id="KW-0732">Signal</keyword>
<reference evidence="3" key="1">
    <citation type="submission" date="2016-11" db="UniProtKB">
        <authorList>
            <consortium name="WormBaseParasite"/>
        </authorList>
    </citation>
    <scope>IDENTIFICATION</scope>
</reference>
<feature type="signal peptide" evidence="1">
    <location>
        <begin position="1"/>
        <end position="16"/>
    </location>
</feature>
<evidence type="ECO:0000313" key="3">
    <source>
        <dbReference type="WBParaSite" id="L893_g18656.t1"/>
    </source>
</evidence>
<dbReference type="Proteomes" id="UP000095287">
    <property type="component" value="Unplaced"/>
</dbReference>